<evidence type="ECO:0000313" key="3">
    <source>
        <dbReference type="Proteomes" id="UP000325372"/>
    </source>
</evidence>
<dbReference type="AlphaFoldDB" id="A0A5N0T8F8"/>
<dbReference type="GO" id="GO:0002161">
    <property type="term" value="F:aminoacyl-tRNA deacylase activity"/>
    <property type="evidence" value="ECO:0007669"/>
    <property type="project" value="InterPro"/>
</dbReference>
<feature type="domain" description="YbaK/aminoacyl-tRNA synthetase-associated" evidence="1">
    <location>
        <begin position="23"/>
        <end position="140"/>
    </location>
</feature>
<dbReference type="EMBL" id="VYXP01000014">
    <property type="protein sequence ID" value="KAA9129589.1"/>
    <property type="molecule type" value="Genomic_DNA"/>
</dbReference>
<comment type="caution">
    <text evidence="2">The sequence shown here is derived from an EMBL/GenBank/DDBJ whole genome shotgun (WGS) entry which is preliminary data.</text>
</comment>
<gene>
    <name evidence="2" type="ORF">F3N42_15460</name>
</gene>
<dbReference type="RefSeq" id="WP_150865859.1">
    <property type="nucleotide sequence ID" value="NZ_VYXP01000014.1"/>
</dbReference>
<dbReference type="Gene3D" id="3.90.960.10">
    <property type="entry name" value="YbaK/aminoacyl-tRNA synthetase-associated domain"/>
    <property type="match status" value="1"/>
</dbReference>
<sequence length="162" mass="18077">MAIARSLQNYLEHRDVEYDVLEHAHSRTALETAHAAHVPESQVAKAVVLEDDRGYVVAVVPSRNRVDFGWLRDSLGRSMRLAAESELQPLFRDCELGAVPAFSDAYGLDVIWDDQLDGNADIYVEAGDHEHLVHVSGEQFSHLMANMPHSVISAEHEYSSLN</sequence>
<name>A0A5N0T8F8_9GAMM</name>
<dbReference type="PANTHER" id="PTHR30411">
    <property type="entry name" value="CYTOPLASMIC PROTEIN"/>
    <property type="match status" value="1"/>
</dbReference>
<dbReference type="PANTHER" id="PTHR30411:SF9">
    <property type="entry name" value="MULTIFUNCTIONAL SER_THR-TRNA DEACYLASE PROXP-Y"/>
    <property type="match status" value="1"/>
</dbReference>
<protein>
    <submittedName>
        <fullName evidence="2">YbaK/EbsC family protein</fullName>
    </submittedName>
</protein>
<dbReference type="InterPro" id="IPR007214">
    <property type="entry name" value="YbaK/aa-tRNA-synth-assoc-dom"/>
</dbReference>
<dbReference type="Pfam" id="PF04073">
    <property type="entry name" value="tRNA_edit"/>
    <property type="match status" value="1"/>
</dbReference>
<evidence type="ECO:0000259" key="1">
    <source>
        <dbReference type="Pfam" id="PF04073"/>
    </source>
</evidence>
<accession>A0A5N0T8F8</accession>
<dbReference type="CDD" id="cd04332">
    <property type="entry name" value="YbaK_like"/>
    <property type="match status" value="1"/>
</dbReference>
<dbReference type="Proteomes" id="UP000325372">
    <property type="component" value="Unassembled WGS sequence"/>
</dbReference>
<keyword evidence="3" id="KW-1185">Reference proteome</keyword>
<organism evidence="2 3">
    <name type="scientific">Marinihelvus fidelis</name>
    <dbReference type="NCBI Taxonomy" id="2613842"/>
    <lineage>
        <taxon>Bacteria</taxon>
        <taxon>Pseudomonadati</taxon>
        <taxon>Pseudomonadota</taxon>
        <taxon>Gammaproteobacteria</taxon>
        <taxon>Chromatiales</taxon>
        <taxon>Wenzhouxiangellaceae</taxon>
        <taxon>Marinihelvus</taxon>
    </lineage>
</organism>
<evidence type="ECO:0000313" key="2">
    <source>
        <dbReference type="EMBL" id="KAA9129589.1"/>
    </source>
</evidence>
<dbReference type="SUPFAM" id="SSF55826">
    <property type="entry name" value="YbaK/ProRS associated domain"/>
    <property type="match status" value="1"/>
</dbReference>
<dbReference type="InterPro" id="IPR036754">
    <property type="entry name" value="YbaK/aa-tRNA-synt-asso_dom_sf"/>
</dbReference>
<proteinExistence type="predicted"/>
<reference evidence="2 3" key="1">
    <citation type="submission" date="2019-09" db="EMBL/GenBank/DDBJ databases">
        <title>Wenzhouxiangella sp. Genome sequencing and assembly.</title>
        <authorList>
            <person name="Zhang R."/>
        </authorList>
    </citation>
    <scope>NUCLEOTIDE SEQUENCE [LARGE SCALE GENOMIC DNA]</scope>
    <source>
        <strain evidence="2 3">W260</strain>
    </source>
</reference>